<dbReference type="NCBIfam" id="NF045579">
    <property type="entry name" value="rhamnoside_JR"/>
    <property type="match status" value="1"/>
</dbReference>
<dbReference type="AlphaFoldDB" id="A0A069SD57"/>
<dbReference type="SUPFAM" id="SSF49785">
    <property type="entry name" value="Galactose-binding domain-like"/>
    <property type="match status" value="1"/>
</dbReference>
<comment type="caution">
    <text evidence="2">The sequence shown here is derived from an EMBL/GenBank/DDBJ whole genome shotgun (WGS) entry which is preliminary data.</text>
</comment>
<feature type="chain" id="PRO_5001669571" evidence="1">
    <location>
        <begin position="20"/>
        <end position="920"/>
    </location>
</feature>
<evidence type="ECO:0000256" key="1">
    <source>
        <dbReference type="SAM" id="SignalP"/>
    </source>
</evidence>
<dbReference type="PANTHER" id="PTHR36848:SF2">
    <property type="entry name" value="SECRETED PROTEIN"/>
    <property type="match status" value="1"/>
</dbReference>
<accession>A0A069SD57</accession>
<gene>
    <name evidence="2" type="ORF">M099_3027</name>
</gene>
<dbReference type="Gene3D" id="2.60.120.260">
    <property type="entry name" value="Galactose-binding domain-like"/>
    <property type="match status" value="1"/>
</dbReference>
<keyword evidence="1" id="KW-0732">Signal</keyword>
<feature type="signal peptide" evidence="1">
    <location>
        <begin position="1"/>
        <end position="19"/>
    </location>
</feature>
<keyword evidence="2" id="KW-0378">Hydrolase</keyword>
<dbReference type="Proteomes" id="UP000027661">
    <property type="component" value="Unassembled WGS sequence"/>
</dbReference>
<protein>
    <submittedName>
        <fullName evidence="2">Glycosyl hydrolase family 2, sugar binding domain protein</fullName>
    </submittedName>
</protein>
<proteinExistence type="predicted"/>
<reference evidence="2 3" key="1">
    <citation type="submission" date="2014-04" db="EMBL/GenBank/DDBJ databases">
        <authorList>
            <person name="Sears C."/>
            <person name="Carroll K."/>
            <person name="Sack B.R."/>
            <person name="Qadri F."/>
            <person name="Myers L.L."/>
            <person name="Chung G.-T."/>
            <person name="Escheverria P."/>
            <person name="Fraser C.M."/>
            <person name="Sadzewicz L."/>
            <person name="Shefchek K.A."/>
            <person name="Tallon L."/>
            <person name="Das S.P."/>
            <person name="Daugherty S."/>
            <person name="Mongodin E.F."/>
        </authorList>
    </citation>
    <scope>NUCLEOTIDE SEQUENCE [LARGE SCALE GENOMIC DNA]</scope>
    <source>
        <strain evidence="2 3">3975 RP4</strain>
    </source>
</reference>
<sequence length="920" mass="104085">MKRKYLFFSLLLAGSSLYAQEWPAVRPEARPATRWWWLGSAVDATNLTYNLEEYAKAGLGGVEITPIYGVQGNDKNNLPFLSPQWMNMLQHTEAEGKRIGIEVDMNTGTGWPFGGPHVSMTDAATKAIFQSYQVEGGKEITLDLKVEEEKQRPVATLSRVMAYNADNKQCLNLTSKAKNGQLQWKAPAGHWNIITLYIGKTFQKVKRAAPGGEGYVMNHLDKGAVKRYFANFDKAFKENKTNFPHTFFNDSYEVYGADWTPDFLEQFARRRGYKLEEHFPEFIAQDRNETTARIVSDYRETISDLLIENFSTQWTNWAHGHGSITRNQAHGSPANLIDTYASVDIPECEGFGLSQFHIKGLRQDSLTRKNDSDLSMLKYASSAAHIAGKPYTSSETFTWLTEHFRTSLSQCKPDMDLMFVSGVNHMFFHGTPYSSKEAKWPGWKFYASIDMSPTNNIWQDAPAFFKYITRCQSFLQMGKPDNDFLVYLPVYDMWQEQPGRLLLFSIHDMAKRAPKFIETVHTISNCGYDMDYISDNFVKSTRCVNGKLLTKGGTSYKAIIIPAVKLMPSEVLGHLLKLAQAGATIIFTENYPQDVPGYGKLEARRKGFAQLQKQFPEIASFDETVATPYQKGIIITGNNYQSALEKSGVVPEEMKTRYGLQCIRRSHADGHHYFISSLQEKGVNDWITLAVPAESVMLFNPMTGEKGKAQTRKQEGKTQVHLQLHSGESVILQTFNHALTDVAEWKYVQEQPVSLSLDHGWKLHFTKSTPRIEGTFDIDTPSSWTEIAHPNAPITMAAGVYTNIITVPHIPADDWILDLGDVRESARVRINGQDAGTAWAVPYQLKVGKWLKPGDNKIEIEVTNLPANRIADMDRRGEKWRIFNEINVVNLQYKPVPYTDWQPLPSGLNGSVRLIPVTYK</sequence>
<dbReference type="PANTHER" id="PTHR36848">
    <property type="entry name" value="DNA-BINDING PROTEIN (PUTATIVE SECRETED PROTEIN)-RELATED"/>
    <property type="match status" value="1"/>
</dbReference>
<dbReference type="RefSeq" id="WP_032953117.1">
    <property type="nucleotide sequence ID" value="NZ_JNHM01000053.1"/>
</dbReference>
<evidence type="ECO:0000313" key="2">
    <source>
        <dbReference type="EMBL" id="KDS51781.1"/>
    </source>
</evidence>
<dbReference type="InterPro" id="IPR008979">
    <property type="entry name" value="Galactose-bd-like_sf"/>
</dbReference>
<name>A0A069SD57_PHOVU</name>
<dbReference type="InterPro" id="IPR053161">
    <property type="entry name" value="Ulvan_degrading_GH"/>
</dbReference>
<dbReference type="EMBL" id="JNHM01000053">
    <property type="protein sequence ID" value="KDS51781.1"/>
    <property type="molecule type" value="Genomic_DNA"/>
</dbReference>
<organism evidence="2 3">
    <name type="scientific">Phocaeicola vulgatus str. 3975 RP4</name>
    <dbReference type="NCBI Taxonomy" id="1339352"/>
    <lineage>
        <taxon>Bacteria</taxon>
        <taxon>Pseudomonadati</taxon>
        <taxon>Bacteroidota</taxon>
        <taxon>Bacteroidia</taxon>
        <taxon>Bacteroidales</taxon>
        <taxon>Bacteroidaceae</taxon>
        <taxon>Phocaeicola</taxon>
    </lineage>
</organism>
<dbReference type="Pfam" id="PF17132">
    <property type="entry name" value="Glyco_hydro_106"/>
    <property type="match status" value="2"/>
</dbReference>
<dbReference type="GO" id="GO:0016787">
    <property type="term" value="F:hydrolase activity"/>
    <property type="evidence" value="ECO:0007669"/>
    <property type="project" value="UniProtKB-KW"/>
</dbReference>
<dbReference type="PATRIC" id="fig|1339352.3.peg.2896"/>
<evidence type="ECO:0000313" key="3">
    <source>
        <dbReference type="Proteomes" id="UP000027661"/>
    </source>
</evidence>